<comment type="caution">
    <text evidence="10">The sequence shown here is derived from an EMBL/GenBank/DDBJ whole genome shotgun (WGS) entry which is preliminary data.</text>
</comment>
<keyword evidence="11" id="KW-1185">Reference proteome</keyword>
<feature type="transmembrane region" description="Helical" evidence="8">
    <location>
        <begin position="262"/>
        <end position="284"/>
    </location>
</feature>
<dbReference type="Proteomes" id="UP001596119">
    <property type="component" value="Unassembled WGS sequence"/>
</dbReference>
<evidence type="ECO:0000256" key="6">
    <source>
        <dbReference type="ARBA" id="ARBA00023136"/>
    </source>
</evidence>
<keyword evidence="4 8" id="KW-0812">Transmembrane</keyword>
<dbReference type="EMBL" id="JBHSQK010000052">
    <property type="protein sequence ID" value="MFC5950713.1"/>
    <property type="molecule type" value="Genomic_DNA"/>
</dbReference>
<sequence length="453" mass="47678">MTDLTPPSPAAAVRPGVAAATPPPPPALRRLVTVAVLAQAVEYFDFFVYATAAAIYLGPLFFSGLGDTAATLASFLTLAVGFVARPLGGAVAGHYGDRYGRKPVLVASTAVMGVATFLIGLLPTGATVGWFAAALLVVLRLLQGFALGGQWGGASLLLTESAPSGRRGFFGSFVQVGAQVGLMGGISAFLVLSFVFSDEQMMAWGWRVPFLSGLLMIGIGLYIHRAVEDTPKFKELQATRPAPDEPEQPPLAKVIREHWRTILLAGGAFVLPNAVAFIIVSGVLDYGVRSLHLSRGPLLGVILAACVAPLFFLPYFAHLSDRVGRPKLFIVGAVGVALWAWPMFALIDTANLWLVFVALVVCFTVHSLMFGPQVALYSELFSTDVRFSGASLGYQVGSIFGGGLAPLITAALLDATGASWSVAAYMTVLGVISLLSIVALRRRANAAGRRELS</sequence>
<feature type="transmembrane region" description="Helical" evidence="8">
    <location>
        <begin position="204"/>
        <end position="224"/>
    </location>
</feature>
<dbReference type="InterPro" id="IPR020846">
    <property type="entry name" value="MFS_dom"/>
</dbReference>
<evidence type="ECO:0000256" key="2">
    <source>
        <dbReference type="ARBA" id="ARBA00022448"/>
    </source>
</evidence>
<dbReference type="CDD" id="cd17369">
    <property type="entry name" value="MFS_ShiA_like"/>
    <property type="match status" value="1"/>
</dbReference>
<feature type="region of interest" description="Disordered" evidence="7">
    <location>
        <begin position="1"/>
        <end position="20"/>
    </location>
</feature>
<feature type="transmembrane region" description="Helical" evidence="8">
    <location>
        <begin position="328"/>
        <end position="347"/>
    </location>
</feature>
<evidence type="ECO:0000256" key="4">
    <source>
        <dbReference type="ARBA" id="ARBA00022692"/>
    </source>
</evidence>
<feature type="domain" description="Major facilitator superfamily (MFS) profile" evidence="9">
    <location>
        <begin position="31"/>
        <end position="445"/>
    </location>
</feature>
<dbReference type="PROSITE" id="PS50850">
    <property type="entry name" value="MFS"/>
    <property type="match status" value="1"/>
</dbReference>
<evidence type="ECO:0000313" key="11">
    <source>
        <dbReference type="Proteomes" id="UP001596119"/>
    </source>
</evidence>
<keyword evidence="5 8" id="KW-1133">Transmembrane helix</keyword>
<dbReference type="Gene3D" id="1.20.1250.20">
    <property type="entry name" value="MFS general substrate transporter like domains"/>
    <property type="match status" value="2"/>
</dbReference>
<proteinExistence type="predicted"/>
<keyword evidence="2" id="KW-0813">Transport</keyword>
<name>A0ABW1ICK0_9PSEU</name>
<feature type="transmembrane region" description="Helical" evidence="8">
    <location>
        <begin position="46"/>
        <end position="66"/>
    </location>
</feature>
<evidence type="ECO:0000256" key="5">
    <source>
        <dbReference type="ARBA" id="ARBA00022989"/>
    </source>
</evidence>
<dbReference type="RefSeq" id="WP_379567976.1">
    <property type="nucleotide sequence ID" value="NZ_JBHSQK010000052.1"/>
</dbReference>
<feature type="transmembrane region" description="Helical" evidence="8">
    <location>
        <begin position="128"/>
        <end position="148"/>
    </location>
</feature>
<feature type="transmembrane region" description="Helical" evidence="8">
    <location>
        <begin position="104"/>
        <end position="122"/>
    </location>
</feature>
<evidence type="ECO:0000256" key="8">
    <source>
        <dbReference type="SAM" id="Phobius"/>
    </source>
</evidence>
<dbReference type="SUPFAM" id="SSF103473">
    <property type="entry name" value="MFS general substrate transporter"/>
    <property type="match status" value="1"/>
</dbReference>
<evidence type="ECO:0000256" key="3">
    <source>
        <dbReference type="ARBA" id="ARBA00022475"/>
    </source>
</evidence>
<protein>
    <submittedName>
        <fullName evidence="10">MFS transporter</fullName>
    </submittedName>
</protein>
<evidence type="ECO:0000256" key="7">
    <source>
        <dbReference type="SAM" id="MobiDB-lite"/>
    </source>
</evidence>
<feature type="transmembrane region" description="Helical" evidence="8">
    <location>
        <begin position="169"/>
        <end position="192"/>
    </location>
</feature>
<comment type="subcellular location">
    <subcellularLocation>
        <location evidence="1">Cell membrane</location>
        <topology evidence="1">Multi-pass membrane protein</topology>
    </subcellularLocation>
</comment>
<dbReference type="PANTHER" id="PTHR43045:SF1">
    <property type="entry name" value="SHIKIMATE TRANSPORTER"/>
    <property type="match status" value="1"/>
</dbReference>
<feature type="compositionally biased region" description="Low complexity" evidence="7">
    <location>
        <begin position="10"/>
        <end position="20"/>
    </location>
</feature>
<feature type="transmembrane region" description="Helical" evidence="8">
    <location>
        <begin position="392"/>
        <end position="413"/>
    </location>
</feature>
<dbReference type="InterPro" id="IPR011701">
    <property type="entry name" value="MFS"/>
</dbReference>
<accession>A0ABW1ICK0</accession>
<feature type="transmembrane region" description="Helical" evidence="8">
    <location>
        <begin position="419"/>
        <end position="440"/>
    </location>
</feature>
<reference evidence="11" key="1">
    <citation type="journal article" date="2019" name="Int. J. Syst. Evol. Microbiol.">
        <title>The Global Catalogue of Microorganisms (GCM) 10K type strain sequencing project: providing services to taxonomists for standard genome sequencing and annotation.</title>
        <authorList>
            <consortium name="The Broad Institute Genomics Platform"/>
            <consortium name="The Broad Institute Genome Sequencing Center for Infectious Disease"/>
            <person name="Wu L."/>
            <person name="Ma J."/>
        </authorList>
    </citation>
    <scope>NUCLEOTIDE SEQUENCE [LARGE SCALE GENOMIC DNA]</scope>
    <source>
        <strain evidence="11">CGMCC 4.7397</strain>
    </source>
</reference>
<evidence type="ECO:0000259" key="9">
    <source>
        <dbReference type="PROSITE" id="PS50850"/>
    </source>
</evidence>
<feature type="transmembrane region" description="Helical" evidence="8">
    <location>
        <begin position="353"/>
        <end position="371"/>
    </location>
</feature>
<feature type="transmembrane region" description="Helical" evidence="8">
    <location>
        <begin position="72"/>
        <end position="92"/>
    </location>
</feature>
<dbReference type="Pfam" id="PF07690">
    <property type="entry name" value="MFS_1"/>
    <property type="match status" value="1"/>
</dbReference>
<keyword evidence="3" id="KW-1003">Cell membrane</keyword>
<dbReference type="PROSITE" id="PS00217">
    <property type="entry name" value="SUGAR_TRANSPORT_2"/>
    <property type="match status" value="1"/>
</dbReference>
<dbReference type="InterPro" id="IPR005829">
    <property type="entry name" value="Sugar_transporter_CS"/>
</dbReference>
<organism evidence="10 11">
    <name type="scientific">Pseudonocardia lutea</name>
    <dbReference type="NCBI Taxonomy" id="2172015"/>
    <lineage>
        <taxon>Bacteria</taxon>
        <taxon>Bacillati</taxon>
        <taxon>Actinomycetota</taxon>
        <taxon>Actinomycetes</taxon>
        <taxon>Pseudonocardiales</taxon>
        <taxon>Pseudonocardiaceae</taxon>
        <taxon>Pseudonocardia</taxon>
    </lineage>
</organism>
<dbReference type="InterPro" id="IPR036259">
    <property type="entry name" value="MFS_trans_sf"/>
</dbReference>
<evidence type="ECO:0000313" key="10">
    <source>
        <dbReference type="EMBL" id="MFC5950713.1"/>
    </source>
</evidence>
<gene>
    <name evidence="10" type="ORF">ACFQH9_20805</name>
</gene>
<dbReference type="PANTHER" id="PTHR43045">
    <property type="entry name" value="SHIKIMATE TRANSPORTER"/>
    <property type="match status" value="1"/>
</dbReference>
<feature type="transmembrane region" description="Helical" evidence="8">
    <location>
        <begin position="296"/>
        <end position="316"/>
    </location>
</feature>
<keyword evidence="6 8" id="KW-0472">Membrane</keyword>
<evidence type="ECO:0000256" key="1">
    <source>
        <dbReference type="ARBA" id="ARBA00004651"/>
    </source>
</evidence>